<reference evidence="1" key="1">
    <citation type="journal article" date="2021" name="Proc. Natl. Acad. Sci. U.S.A.">
        <title>A Catalog of Tens of Thousands of Viruses from Human Metagenomes Reveals Hidden Associations with Chronic Diseases.</title>
        <authorList>
            <person name="Tisza M.J."/>
            <person name="Buck C.B."/>
        </authorList>
    </citation>
    <scope>NUCLEOTIDE SEQUENCE</scope>
    <source>
        <strain evidence="1">CtnCN2</strain>
    </source>
</reference>
<protein>
    <submittedName>
        <fullName evidence="1">Major capsid protein</fullName>
    </submittedName>
</protein>
<name>A0A8S5PLA1_9CAUD</name>
<accession>A0A8S5PLA1</accession>
<organism evidence="1">
    <name type="scientific">Podoviridae sp. ctnCN2</name>
    <dbReference type="NCBI Taxonomy" id="2825274"/>
    <lineage>
        <taxon>Viruses</taxon>
        <taxon>Duplodnaviria</taxon>
        <taxon>Heunggongvirae</taxon>
        <taxon>Uroviricota</taxon>
        <taxon>Caudoviricetes</taxon>
    </lineage>
</organism>
<proteinExistence type="predicted"/>
<sequence length="322" mass="35961">MSKPIAASGYKDIFATPLGKGVEYGGTIIRRNIEDSLIPYICNTTILKPLTQCAELIEFRKPAEVGAWRPYEMNQRLIPDEPHSDRMCIQICNQAYKSIKIDKETIRRACNYWDAYEQEFLDSAWNNLEELLNNDVLTGMMTQVASYNIGKQAGRYGNIDLGSLTAPIDLTPDNIVVFFDKMKTVLKEAKRWYPGEMVLVVPEALETLLLVTLFNKQMCCNTGELLLFKGLVAKNILGFTVVSSPRLRPTIDPATKKLVYPVLAAWNEAYAHTSQIVEANLENIPQSFGVQYNMLCVYGGGVIYPDAMALAYASFSTSGLAP</sequence>
<dbReference type="EMBL" id="BK015452">
    <property type="protein sequence ID" value="DAE07520.1"/>
    <property type="molecule type" value="Genomic_DNA"/>
</dbReference>
<evidence type="ECO:0000313" key="1">
    <source>
        <dbReference type="EMBL" id="DAE07520.1"/>
    </source>
</evidence>